<proteinExistence type="predicted"/>
<dbReference type="EMBL" id="CACVKT020003513">
    <property type="protein sequence ID" value="CAC5384299.1"/>
    <property type="molecule type" value="Genomic_DNA"/>
</dbReference>
<evidence type="ECO:0000256" key="19">
    <source>
        <dbReference type="PROSITE-ProRule" id="PRU00460"/>
    </source>
</evidence>
<dbReference type="InterPro" id="IPR011009">
    <property type="entry name" value="Kinase-like_dom_sf"/>
</dbReference>
<dbReference type="InterPro" id="IPR050122">
    <property type="entry name" value="RTK"/>
</dbReference>
<keyword evidence="14" id="KW-0829">Tyrosine-protein kinase</keyword>
<evidence type="ECO:0000256" key="16">
    <source>
        <dbReference type="ARBA" id="ARBA00023170"/>
    </source>
</evidence>
<dbReference type="OrthoDB" id="3256376at2759"/>
<evidence type="ECO:0000259" key="24">
    <source>
        <dbReference type="PROSITE" id="PS50027"/>
    </source>
</evidence>
<dbReference type="Proteomes" id="UP000507470">
    <property type="component" value="Unassembled WGS sequence"/>
</dbReference>
<dbReference type="PANTHER" id="PTHR24416:SF611">
    <property type="entry name" value="TYROSINE-PROTEIN KINASE TRANSMEMBRANE RECEPTOR ROR"/>
    <property type="match status" value="1"/>
</dbReference>
<dbReference type="InterPro" id="IPR000719">
    <property type="entry name" value="Prot_kinase_dom"/>
</dbReference>
<feature type="disulfide bond" evidence="19">
    <location>
        <begin position="564"/>
        <end position="573"/>
    </location>
</feature>
<dbReference type="GO" id="GO:0007169">
    <property type="term" value="P:cell surface receptor protein tyrosine kinase signaling pathway"/>
    <property type="evidence" value="ECO:0007669"/>
    <property type="project" value="TreeGrafter"/>
</dbReference>
<dbReference type="FunFam" id="1.10.510.10:FF:001512">
    <property type="entry name" value="Receptor tyrosine-protein kinase erbB-2"/>
    <property type="match status" value="1"/>
</dbReference>
<feature type="transmembrane region" description="Helical" evidence="21">
    <location>
        <begin position="964"/>
        <end position="989"/>
    </location>
</feature>
<keyword evidence="12 21" id="KW-1133">Transmembrane helix</keyword>
<evidence type="ECO:0000256" key="8">
    <source>
        <dbReference type="ARBA" id="ARBA00022737"/>
    </source>
</evidence>
<evidence type="ECO:0000256" key="18">
    <source>
        <dbReference type="ARBA" id="ARBA00023292"/>
    </source>
</evidence>
<keyword evidence="18 19" id="KW-0424">Laminin EGF-like domain</keyword>
<dbReference type="PRINTS" id="PR00011">
    <property type="entry name" value="EGFLAMININ"/>
</dbReference>
<dbReference type="FunFam" id="2.10.25.10:FF:000275">
    <property type="entry name" value="usherin"/>
    <property type="match status" value="1"/>
</dbReference>
<dbReference type="Gene3D" id="2.60.40.10">
    <property type="entry name" value="Immunoglobulins"/>
    <property type="match status" value="1"/>
</dbReference>
<keyword evidence="13 21" id="KW-0472">Membrane</keyword>
<feature type="disulfide bond" evidence="19">
    <location>
        <begin position="461"/>
        <end position="470"/>
    </location>
</feature>
<evidence type="ECO:0000259" key="23">
    <source>
        <dbReference type="PROSITE" id="PS50011"/>
    </source>
</evidence>
<gene>
    <name evidence="25" type="ORF">MCOR_19960</name>
</gene>
<dbReference type="InterPro" id="IPR002049">
    <property type="entry name" value="LE_dom"/>
</dbReference>
<dbReference type="Gene3D" id="2.10.25.10">
    <property type="entry name" value="Laminin"/>
    <property type="match status" value="1"/>
</dbReference>
<dbReference type="Gene3D" id="2.170.300.10">
    <property type="entry name" value="Tie2 ligand-binding domain superfamily"/>
    <property type="match status" value="1"/>
</dbReference>
<feature type="signal peptide" evidence="22">
    <location>
        <begin position="1"/>
        <end position="20"/>
    </location>
</feature>
<evidence type="ECO:0000256" key="1">
    <source>
        <dbReference type="ARBA" id="ARBA00004167"/>
    </source>
</evidence>
<dbReference type="FunFam" id="2.10.25.10:FF:000090">
    <property type="entry name" value="laminin subunit alpha"/>
    <property type="match status" value="1"/>
</dbReference>
<dbReference type="GO" id="GO:0043235">
    <property type="term" value="C:receptor complex"/>
    <property type="evidence" value="ECO:0007669"/>
    <property type="project" value="TreeGrafter"/>
</dbReference>
<evidence type="ECO:0000256" key="17">
    <source>
        <dbReference type="ARBA" id="ARBA00023180"/>
    </source>
</evidence>
<keyword evidence="4" id="KW-0964">Secreted</keyword>
<feature type="region of interest" description="Disordered" evidence="20">
    <location>
        <begin position="1368"/>
        <end position="1391"/>
    </location>
</feature>
<dbReference type="SUPFAM" id="SSF56112">
    <property type="entry name" value="Protein kinase-like (PK-like)"/>
    <property type="match status" value="1"/>
</dbReference>
<dbReference type="PROSITE" id="PS01248">
    <property type="entry name" value="EGF_LAM_1"/>
    <property type="match status" value="1"/>
</dbReference>
<dbReference type="Gene3D" id="1.10.510.10">
    <property type="entry name" value="Transferase(Phosphotransferase) domain 1"/>
    <property type="match status" value="1"/>
</dbReference>
<evidence type="ECO:0000256" key="10">
    <source>
        <dbReference type="ARBA" id="ARBA00022777"/>
    </source>
</evidence>
<dbReference type="PRINTS" id="PR00109">
    <property type="entry name" value="TYRKINASE"/>
</dbReference>
<evidence type="ECO:0000256" key="3">
    <source>
        <dbReference type="ARBA" id="ARBA00004613"/>
    </source>
</evidence>
<dbReference type="GO" id="GO:0005524">
    <property type="term" value="F:ATP binding"/>
    <property type="evidence" value="ECO:0007669"/>
    <property type="project" value="UniProtKB-KW"/>
</dbReference>
<dbReference type="CDD" id="cd00055">
    <property type="entry name" value="EGF_Lam"/>
    <property type="match status" value="3"/>
</dbReference>
<keyword evidence="9" id="KW-0547">Nucleotide-binding</keyword>
<evidence type="ECO:0000256" key="22">
    <source>
        <dbReference type="SAM" id="SignalP"/>
    </source>
</evidence>
<dbReference type="GO" id="GO:0030182">
    <property type="term" value="P:neuron differentiation"/>
    <property type="evidence" value="ECO:0007669"/>
    <property type="project" value="UniProtKB-ARBA"/>
</dbReference>
<dbReference type="GO" id="GO:0004714">
    <property type="term" value="F:transmembrane receptor protein tyrosine kinase activity"/>
    <property type="evidence" value="ECO:0007669"/>
    <property type="project" value="TreeGrafter"/>
</dbReference>
<feature type="domain" description="Laminin EGF-like" evidence="24">
    <location>
        <begin position="541"/>
        <end position="593"/>
    </location>
</feature>
<keyword evidence="26" id="KW-1185">Reference proteome</keyword>
<dbReference type="GO" id="GO:0005576">
    <property type="term" value="C:extracellular region"/>
    <property type="evidence" value="ECO:0007669"/>
    <property type="project" value="UniProtKB-SubCell"/>
</dbReference>
<dbReference type="SMART" id="SM00429">
    <property type="entry name" value="IPT"/>
    <property type="match status" value="2"/>
</dbReference>
<dbReference type="PROSITE" id="PS50011">
    <property type="entry name" value="PROTEIN_KINASE_DOM"/>
    <property type="match status" value="1"/>
</dbReference>
<evidence type="ECO:0000313" key="25">
    <source>
        <dbReference type="EMBL" id="CAC5384299.1"/>
    </source>
</evidence>
<dbReference type="SUPFAM" id="SSF49899">
    <property type="entry name" value="Concanavalin A-like lectins/glucanases"/>
    <property type="match status" value="1"/>
</dbReference>
<dbReference type="SUPFAM" id="SSF57196">
    <property type="entry name" value="EGF/Laminin"/>
    <property type="match status" value="2"/>
</dbReference>
<dbReference type="InterPro" id="IPR013783">
    <property type="entry name" value="Ig-like_fold"/>
</dbReference>
<evidence type="ECO:0000256" key="15">
    <source>
        <dbReference type="ARBA" id="ARBA00023157"/>
    </source>
</evidence>
<evidence type="ECO:0000256" key="20">
    <source>
        <dbReference type="SAM" id="MobiDB-lite"/>
    </source>
</evidence>
<dbReference type="PROSITE" id="PS00109">
    <property type="entry name" value="PROTEIN_KINASE_TYR"/>
    <property type="match status" value="1"/>
</dbReference>
<keyword evidence="11" id="KW-0067">ATP-binding</keyword>
<comment type="caution">
    <text evidence="19">Lacks conserved residue(s) required for the propagation of feature annotation.</text>
</comment>
<evidence type="ECO:0000256" key="9">
    <source>
        <dbReference type="ARBA" id="ARBA00022741"/>
    </source>
</evidence>
<evidence type="ECO:0000256" key="6">
    <source>
        <dbReference type="ARBA" id="ARBA00022692"/>
    </source>
</evidence>
<dbReference type="GO" id="GO:0050793">
    <property type="term" value="P:regulation of developmental process"/>
    <property type="evidence" value="ECO:0007669"/>
    <property type="project" value="UniProtKB-ARBA"/>
</dbReference>
<keyword evidence="5" id="KW-0808">Transferase</keyword>
<sequence length="1391" mass="155423">MAAIHLQLIFLAVMWTVVNSFTEPTPVLSNLTLSAQILDGDCNTTCYKTNCVGRSSTGNPYYVISTVDSICTPSFIGPSNGDKSKGNITFNSNNYANCSISKSKTLSEYTLTFWINYNCTGSSDCSLSIHSGMKVVFNDSQMTVNGENYNCMRNEWKFVVLKKNFQRSVIYIDDKKRVANSQLSNLTQIDINPSRMNNGDFFRLVDVRLYSDPLTDREITQIYNKLTKIDGVMPYSECRCPKLYPIVHTDDNYYSLQCKNEAGTVTNRFKSNSVIQYIADSKESTTWKTNKTETEFTIQLDQIYQINEIELVTQTIPCNVTFTLDSGNNKTVNGSTKTKWSDISQNITSRSQYKKVITRSIAVHLSGFCSKNPGSHDIAELLVTGRCSCYGNSGSCTYRSSPDKNICQCQDNTRDSDCSQCNVGFYRSDEDFGCHHICQCNADGTNGSSQNCNQVGGQCPCKLNVEGRQCDTCKHIYFNLTNSNSVGCTKSSCHEKGTLRCNNNVTCDMCECKTNVENMYCNKCKQYHYGINGFDNGCEPCNCNTPGTQNADRTCDLTTGQCSCKSLVEGNQCDTCRNGTFGLENVKSNGCTNCRCNKYGSSSINCHATTGQCNCRGESKNKPCDAVIENMMPSYGPIVGGTVVTLTGHLFGSKANTDTGLDIYMDDKASGQPFEILSWNQTTVVFKTRESGTPKLTSFLLRWKVPYTDSTSDKTLKRSFHYRSNPVITKVNSMVSFESGGCDITIQGTSLDSVHQPQLKSYMTGNNNITTNCRPVGSTTLVCESPKEPLEAGTSLDSVYQPKLISYMTANNNITTNCRPVGSTTLVCESPKGTIGSSIKYGLILDGVTMYEDLSASFNQSFFNVTSNPTVKSQSFDDYKMLFSDNIIIQGARLKEACPGSLKIMIGSINCKIESSTNERITCKPDLDFPGVSLDSADIMVKIGNFNHTVGKIKLISFWNTIEFIGIAIGAGALVIFVLVIVICCCCCCRRKRNDYYSSTSKNPVQNGYDMPNYNAESTAPSTTNLIQKEEVPSFPNRMYSEKRHLEQALSYDETDCSEDFLHKIESSVREKIEKSISDRQNIEPGKVCTLKGTEIRVLNGTFSKNSPNAGKELTIKTNVKTLKELLVDNKYPAWVNNGLLECMKFQDCFHDNIQRMLGISVDQNRFYEFYPAYSRGFKEYLNDAKHDFTVKQLLEMCLQVAQGMTYLSNENMVHKDLATRNCVVLTDGFIKISDASFSWNLYPTEYMYDQLRQRYLPVRWMALESLKMGYYDISSDVWSFGVLLWEVMTLSLYLPYHDQESDKAIKDHIDDGFRLGMPTNAPEDLYGLMVRCWEVDNHHRPSFDEIVEELGNVMNPESAYINLNQSTAGKHNAAPPVPQRGGTVIRGQRS</sequence>
<dbReference type="InterPro" id="IPR008266">
    <property type="entry name" value="Tyr_kinase_AS"/>
</dbReference>
<feature type="domain" description="Protein kinase" evidence="23">
    <location>
        <begin position="1077"/>
        <end position="1362"/>
    </location>
</feature>
<dbReference type="InterPro" id="IPR014756">
    <property type="entry name" value="Ig_E-set"/>
</dbReference>
<keyword evidence="17" id="KW-0325">Glycoprotein</keyword>
<dbReference type="InterPro" id="IPR002909">
    <property type="entry name" value="IPT_dom"/>
</dbReference>
<keyword evidence="16" id="KW-0675">Receptor</keyword>
<dbReference type="InterPro" id="IPR013320">
    <property type="entry name" value="ConA-like_dom_sf"/>
</dbReference>
<evidence type="ECO:0000256" key="13">
    <source>
        <dbReference type="ARBA" id="ARBA00023136"/>
    </source>
</evidence>
<comment type="subcellular location">
    <subcellularLocation>
        <location evidence="2">Endomembrane system</location>
    </subcellularLocation>
    <subcellularLocation>
        <location evidence="1">Membrane</location>
        <topology evidence="1">Single-pass membrane protein</topology>
    </subcellularLocation>
    <subcellularLocation>
        <location evidence="3">Secreted</location>
    </subcellularLocation>
</comment>
<dbReference type="PROSITE" id="PS50027">
    <property type="entry name" value="EGF_LAM_2"/>
    <property type="match status" value="2"/>
</dbReference>
<dbReference type="Pfam" id="PF07714">
    <property type="entry name" value="PK_Tyr_Ser-Thr"/>
    <property type="match status" value="1"/>
</dbReference>
<evidence type="ECO:0000256" key="12">
    <source>
        <dbReference type="ARBA" id="ARBA00022989"/>
    </source>
</evidence>
<evidence type="ECO:0000256" key="4">
    <source>
        <dbReference type="ARBA" id="ARBA00022525"/>
    </source>
</evidence>
<dbReference type="GO" id="GO:0005886">
    <property type="term" value="C:plasma membrane"/>
    <property type="evidence" value="ECO:0007669"/>
    <property type="project" value="TreeGrafter"/>
</dbReference>
<evidence type="ECO:0000256" key="5">
    <source>
        <dbReference type="ARBA" id="ARBA00022679"/>
    </source>
</evidence>
<protein>
    <submittedName>
        <fullName evidence="25">USH2A</fullName>
    </submittedName>
</protein>
<keyword evidence="8" id="KW-0677">Repeat</keyword>
<evidence type="ECO:0000256" key="11">
    <source>
        <dbReference type="ARBA" id="ARBA00022840"/>
    </source>
</evidence>
<evidence type="ECO:0000256" key="7">
    <source>
        <dbReference type="ARBA" id="ARBA00022729"/>
    </source>
</evidence>
<evidence type="ECO:0000256" key="21">
    <source>
        <dbReference type="SAM" id="Phobius"/>
    </source>
</evidence>
<name>A0A6J8BNM4_MYTCO</name>
<reference evidence="25 26" key="1">
    <citation type="submission" date="2020-06" db="EMBL/GenBank/DDBJ databases">
        <authorList>
            <person name="Li R."/>
            <person name="Bekaert M."/>
        </authorList>
    </citation>
    <scope>NUCLEOTIDE SEQUENCE [LARGE SCALE GENOMIC DNA]</scope>
    <source>
        <strain evidence="26">wild</strain>
    </source>
</reference>
<evidence type="ECO:0000313" key="26">
    <source>
        <dbReference type="Proteomes" id="UP000507470"/>
    </source>
</evidence>
<dbReference type="Gene3D" id="2.60.120.200">
    <property type="match status" value="1"/>
</dbReference>
<keyword evidence="10" id="KW-0418">Kinase</keyword>
<evidence type="ECO:0000256" key="2">
    <source>
        <dbReference type="ARBA" id="ARBA00004308"/>
    </source>
</evidence>
<dbReference type="PANTHER" id="PTHR24416">
    <property type="entry name" value="TYROSINE-PROTEIN KINASE RECEPTOR"/>
    <property type="match status" value="1"/>
</dbReference>
<keyword evidence="6 21" id="KW-0812">Transmembrane</keyword>
<dbReference type="CDD" id="cd00102">
    <property type="entry name" value="IPT"/>
    <property type="match status" value="1"/>
</dbReference>
<accession>A0A6J8BNM4</accession>
<dbReference type="GO" id="GO:0012505">
    <property type="term" value="C:endomembrane system"/>
    <property type="evidence" value="ECO:0007669"/>
    <property type="project" value="UniProtKB-SubCell"/>
</dbReference>
<keyword evidence="15 19" id="KW-1015">Disulfide bond</keyword>
<dbReference type="GO" id="GO:0048468">
    <property type="term" value="P:cell development"/>
    <property type="evidence" value="ECO:0007669"/>
    <property type="project" value="UniProtKB-ARBA"/>
</dbReference>
<feature type="chain" id="PRO_5026760789" evidence="22">
    <location>
        <begin position="21"/>
        <end position="1391"/>
    </location>
</feature>
<keyword evidence="7 22" id="KW-0732">Signal</keyword>
<feature type="domain" description="Laminin EGF-like" evidence="24">
    <location>
        <begin position="438"/>
        <end position="490"/>
    </location>
</feature>
<dbReference type="InterPro" id="IPR001245">
    <property type="entry name" value="Ser-Thr/Tyr_kinase_cat_dom"/>
</dbReference>
<organism evidence="25 26">
    <name type="scientific">Mytilus coruscus</name>
    <name type="common">Sea mussel</name>
    <dbReference type="NCBI Taxonomy" id="42192"/>
    <lineage>
        <taxon>Eukaryota</taxon>
        <taxon>Metazoa</taxon>
        <taxon>Spiralia</taxon>
        <taxon>Lophotrochozoa</taxon>
        <taxon>Mollusca</taxon>
        <taxon>Bivalvia</taxon>
        <taxon>Autobranchia</taxon>
        <taxon>Pteriomorphia</taxon>
        <taxon>Mytilida</taxon>
        <taxon>Mytiloidea</taxon>
        <taxon>Mytilidae</taxon>
        <taxon>Mytilinae</taxon>
        <taxon>Mytilus</taxon>
    </lineage>
</organism>
<dbReference type="SMART" id="SM00180">
    <property type="entry name" value="EGF_Lam"/>
    <property type="match status" value="5"/>
</dbReference>
<evidence type="ECO:0000256" key="14">
    <source>
        <dbReference type="ARBA" id="ARBA00023137"/>
    </source>
</evidence>
<dbReference type="Pfam" id="PF00053">
    <property type="entry name" value="EGF_laminin"/>
    <property type="match status" value="3"/>
</dbReference>
<dbReference type="SUPFAM" id="SSF81296">
    <property type="entry name" value="E set domains"/>
    <property type="match status" value="1"/>
</dbReference>